<keyword evidence="3 8" id="KW-0547">Nucleotide-binding</keyword>
<dbReference type="Pfam" id="PF22608">
    <property type="entry name" value="DNAX_ATPase_lid"/>
    <property type="match status" value="1"/>
</dbReference>
<dbReference type="InterPro" id="IPR008921">
    <property type="entry name" value="DNA_pol3_clamp-load_cplx_C"/>
</dbReference>
<dbReference type="SMART" id="SM00382">
    <property type="entry name" value="AAA"/>
    <property type="match status" value="1"/>
</dbReference>
<dbReference type="GO" id="GO:0009360">
    <property type="term" value="C:DNA polymerase III complex"/>
    <property type="evidence" value="ECO:0007669"/>
    <property type="project" value="InterPro"/>
</dbReference>
<evidence type="ECO:0000256" key="1">
    <source>
        <dbReference type="ARBA" id="ARBA00006360"/>
    </source>
</evidence>
<evidence type="ECO:0000256" key="9">
    <source>
        <dbReference type="SAM" id="MobiDB-lite"/>
    </source>
</evidence>
<evidence type="ECO:0000313" key="12">
    <source>
        <dbReference type="Proteomes" id="UP000199109"/>
    </source>
</evidence>
<evidence type="ECO:0000256" key="5">
    <source>
        <dbReference type="ARBA" id="ARBA00022840"/>
    </source>
</evidence>
<dbReference type="Gene3D" id="1.10.8.60">
    <property type="match status" value="1"/>
</dbReference>
<dbReference type="Pfam" id="PF13177">
    <property type="entry name" value="DNA_pol3_delta2"/>
    <property type="match status" value="1"/>
</dbReference>
<evidence type="ECO:0000256" key="8">
    <source>
        <dbReference type="RuleBase" id="RU364063"/>
    </source>
</evidence>
<dbReference type="GO" id="GO:0046872">
    <property type="term" value="F:metal ion binding"/>
    <property type="evidence" value="ECO:0007669"/>
    <property type="project" value="UniProtKB-KW"/>
</dbReference>
<feature type="compositionally biased region" description="Basic and acidic residues" evidence="9">
    <location>
        <begin position="390"/>
        <end position="400"/>
    </location>
</feature>
<dbReference type="GO" id="GO:0006261">
    <property type="term" value="P:DNA-templated DNA replication"/>
    <property type="evidence" value="ECO:0007669"/>
    <property type="project" value="TreeGrafter"/>
</dbReference>
<evidence type="ECO:0000256" key="6">
    <source>
        <dbReference type="ARBA" id="ARBA00022932"/>
    </source>
</evidence>
<dbReference type="CDD" id="cd00009">
    <property type="entry name" value="AAA"/>
    <property type="match status" value="1"/>
</dbReference>
<keyword evidence="8" id="KW-0548">Nucleotidyltransferase</keyword>
<dbReference type="PRINTS" id="PR00300">
    <property type="entry name" value="CLPPROTEASEA"/>
</dbReference>
<dbReference type="GO" id="GO:0005524">
    <property type="term" value="F:ATP binding"/>
    <property type="evidence" value="ECO:0007669"/>
    <property type="project" value="UniProtKB-KW"/>
</dbReference>
<dbReference type="GO" id="GO:0003887">
    <property type="term" value="F:DNA-directed DNA polymerase activity"/>
    <property type="evidence" value="ECO:0007669"/>
    <property type="project" value="UniProtKB-KW"/>
</dbReference>
<organism evidence="11 12">
    <name type="scientific">Pricia antarctica</name>
    <dbReference type="NCBI Taxonomy" id="641691"/>
    <lineage>
        <taxon>Bacteria</taxon>
        <taxon>Pseudomonadati</taxon>
        <taxon>Bacteroidota</taxon>
        <taxon>Flavobacteriia</taxon>
        <taxon>Flavobacteriales</taxon>
        <taxon>Flavobacteriaceae</taxon>
        <taxon>Pricia</taxon>
    </lineage>
</organism>
<dbReference type="SUPFAM" id="SSF48019">
    <property type="entry name" value="post-AAA+ oligomerization domain-like"/>
    <property type="match status" value="1"/>
</dbReference>
<dbReference type="InterPro" id="IPR027417">
    <property type="entry name" value="P-loop_NTPase"/>
</dbReference>
<evidence type="ECO:0000256" key="3">
    <source>
        <dbReference type="ARBA" id="ARBA00022741"/>
    </source>
</evidence>
<dbReference type="AlphaFoldDB" id="A0A1G7FU80"/>
<dbReference type="Gene3D" id="1.20.272.10">
    <property type="match status" value="1"/>
</dbReference>
<dbReference type="InterPro" id="IPR012763">
    <property type="entry name" value="DNA_pol_III_sug/sutau_N"/>
</dbReference>
<evidence type="ECO:0000256" key="2">
    <source>
        <dbReference type="ARBA" id="ARBA00022723"/>
    </source>
</evidence>
<feature type="domain" description="AAA+ ATPase" evidence="10">
    <location>
        <begin position="49"/>
        <end position="179"/>
    </location>
</feature>
<evidence type="ECO:0000259" key="10">
    <source>
        <dbReference type="SMART" id="SM00382"/>
    </source>
</evidence>
<reference evidence="11 12" key="1">
    <citation type="submission" date="2016-10" db="EMBL/GenBank/DDBJ databases">
        <authorList>
            <person name="de Groot N.N."/>
        </authorList>
    </citation>
    <scope>NUCLEOTIDE SEQUENCE [LARGE SCALE GENOMIC DNA]</scope>
    <source>
        <strain evidence="11 12">DSM 23421</strain>
    </source>
</reference>
<dbReference type="NCBIfam" id="TIGR01128">
    <property type="entry name" value="holA"/>
    <property type="match status" value="1"/>
</dbReference>
<accession>A0A1G7FU80</accession>
<dbReference type="PANTHER" id="PTHR11669:SF0">
    <property type="entry name" value="PROTEIN STICHEL-LIKE 2"/>
    <property type="match status" value="1"/>
</dbReference>
<keyword evidence="4" id="KW-0862">Zinc</keyword>
<dbReference type="InterPro" id="IPR045085">
    <property type="entry name" value="HLD_clamp_pol_III_gamma_tau"/>
</dbReference>
<evidence type="ECO:0000313" key="11">
    <source>
        <dbReference type="EMBL" id="SDE79446.1"/>
    </source>
</evidence>
<sequence>MLFLYLQQTSPVEHFIVSARKYRPQTFKDVVGQEAITNTLTNAIENHHLAQALLFCGPRGVGKTTCARILAKQINQDGTEQKDEDFAFNIFELDAASNNSVDDIRNLTDQVRIPPQVGKYKVYIIDEVHMLSQAAFNAFLKTLEEPPKHAIFILATTEKHKIIPTILSRCQIFDFKRITVKDAAEYLKYIAKEQGVDAEDDALHIIAQKADGAMRDALSIFDRVVSFSGKQLTRKAVTENLNVLDYDTYFSATDLILQHNIPELLLLFNKTLSLGFDGHHFISGLASHFRDLMVCQHQATIALLEVGDTAKAHYLEQSKKTANPFLLKALDLANDCDLKYRTSKNQRLLVELTLMKLASIDFDGQKKNPESVASDDSGVNAIVPASYFKDRKGAHSDSKPASDIQASGSEVETDQKNVAIPVAHSPNPIAAPQKKNTDIASGKLVKDAAEALENDSRIRVNEARTKITGEQENDVEINVDGPERQRVDKKEHDIEVAVNTTETQVAESPLKTEIKKPDSQKKIQLDLASKRVSALSISSLKAKKEHQLSKKGEEIDESQLPNEAFTQEQMQKHWAEFVEKIDSDGQKILASSLTTDVPKMFDETTIWIELPNDTMKKEVEREQYDLMVYLKHQLKNHFISLRITVNEDTAKKYAFTPEEKYEKLREKNPAIDLLRQTFDLDL</sequence>
<dbReference type="Proteomes" id="UP000199109">
    <property type="component" value="Unassembled WGS sequence"/>
</dbReference>
<dbReference type="EMBL" id="FNAO01000007">
    <property type="protein sequence ID" value="SDE79446.1"/>
    <property type="molecule type" value="Genomic_DNA"/>
</dbReference>
<dbReference type="InterPro" id="IPR005790">
    <property type="entry name" value="DNA_polIII_delta"/>
</dbReference>
<keyword evidence="8" id="KW-0235">DNA replication</keyword>
<dbReference type="InterPro" id="IPR001270">
    <property type="entry name" value="ClpA/B"/>
</dbReference>
<evidence type="ECO:0000256" key="7">
    <source>
        <dbReference type="ARBA" id="ARBA00049244"/>
    </source>
</evidence>
<dbReference type="EC" id="2.7.7.7" evidence="8"/>
<name>A0A1G7FU80_9FLAO</name>
<keyword evidence="8" id="KW-0808">Transferase</keyword>
<dbReference type="Gene3D" id="3.40.50.300">
    <property type="entry name" value="P-loop containing nucleotide triphosphate hydrolases"/>
    <property type="match status" value="1"/>
</dbReference>
<dbReference type="InterPro" id="IPR050238">
    <property type="entry name" value="DNA_Rep/Repair_Clamp_Loader"/>
</dbReference>
<protein>
    <recommendedName>
        <fullName evidence="8">DNA polymerase III subunit gamma/tau</fullName>
        <ecNumber evidence="8">2.7.7.7</ecNumber>
    </recommendedName>
</protein>
<gene>
    <name evidence="8" type="primary">dnaX</name>
    <name evidence="11" type="ORF">SAMN05421636_107279</name>
</gene>
<dbReference type="PANTHER" id="PTHR11669">
    <property type="entry name" value="REPLICATION FACTOR C / DNA POLYMERASE III GAMMA-TAU SUBUNIT"/>
    <property type="match status" value="1"/>
</dbReference>
<dbReference type="STRING" id="641691.SAMN05421636_107279"/>
<keyword evidence="5 8" id="KW-0067">ATP-binding</keyword>
<dbReference type="InterPro" id="IPR003593">
    <property type="entry name" value="AAA+_ATPase"/>
</dbReference>
<proteinExistence type="inferred from homology"/>
<dbReference type="NCBIfam" id="TIGR02397">
    <property type="entry name" value="dnaX_nterm"/>
    <property type="match status" value="1"/>
</dbReference>
<dbReference type="SUPFAM" id="SSF52540">
    <property type="entry name" value="P-loop containing nucleoside triphosphate hydrolases"/>
    <property type="match status" value="1"/>
</dbReference>
<keyword evidence="12" id="KW-1185">Reference proteome</keyword>
<comment type="function">
    <text evidence="8">DNA polymerase III is a complex, multichain enzyme responsible for most of the replicative synthesis in bacteria. This DNA polymerase also exhibits 3' to 5' exonuclease activity.</text>
</comment>
<keyword evidence="2" id="KW-0479">Metal-binding</keyword>
<comment type="subunit">
    <text evidence="8">DNA polymerase III contains a core (composed of alpha, epsilon and theta chains) that associates with a tau subunit. This core dimerizes to form the POLIII' complex. PolIII' associates with the gamma complex (composed of gamma, delta, delta', psi and chi chains) and with the beta chain to form the complete DNA polymerase III complex.</text>
</comment>
<comment type="catalytic activity">
    <reaction evidence="7 8">
        <text>DNA(n) + a 2'-deoxyribonucleoside 5'-triphosphate = DNA(n+1) + diphosphate</text>
        <dbReference type="Rhea" id="RHEA:22508"/>
        <dbReference type="Rhea" id="RHEA-COMP:17339"/>
        <dbReference type="Rhea" id="RHEA-COMP:17340"/>
        <dbReference type="ChEBI" id="CHEBI:33019"/>
        <dbReference type="ChEBI" id="CHEBI:61560"/>
        <dbReference type="ChEBI" id="CHEBI:173112"/>
        <dbReference type="EC" id="2.7.7.7"/>
    </reaction>
</comment>
<dbReference type="GO" id="GO:0003677">
    <property type="term" value="F:DNA binding"/>
    <property type="evidence" value="ECO:0007669"/>
    <property type="project" value="InterPro"/>
</dbReference>
<feature type="region of interest" description="Disordered" evidence="9">
    <location>
        <begin position="390"/>
        <end position="413"/>
    </location>
</feature>
<evidence type="ECO:0000256" key="4">
    <source>
        <dbReference type="ARBA" id="ARBA00022833"/>
    </source>
</evidence>
<keyword evidence="6 8" id="KW-0239">DNA-directed DNA polymerase</keyword>
<dbReference type="CDD" id="cd18137">
    <property type="entry name" value="HLD_clamp_pol_III_gamma_tau"/>
    <property type="match status" value="1"/>
</dbReference>
<comment type="similarity">
    <text evidence="1 8">Belongs to the DnaX/STICHEL family.</text>
</comment>